<dbReference type="SMART" id="SM00869">
    <property type="entry name" value="Autotransporter"/>
    <property type="match status" value="1"/>
</dbReference>
<evidence type="ECO:0000313" key="2">
    <source>
        <dbReference type="EMBL" id="MZR11629.1"/>
    </source>
</evidence>
<dbReference type="Proteomes" id="UP000467322">
    <property type="component" value="Unassembled WGS sequence"/>
</dbReference>
<accession>A0A845LXX4</accession>
<gene>
    <name evidence="2" type="ORF">GQE99_01090</name>
</gene>
<evidence type="ECO:0000313" key="3">
    <source>
        <dbReference type="Proteomes" id="UP000467322"/>
    </source>
</evidence>
<sequence>MSGTALACISGMALAEAPGSDSYGNSITSSKFDPTIPTDLFHDIAGTGTHLVFGDDVSARNVSLGGLVFPFYGTDYTNLTFATNGYISTSSIDYGPDLSNDAVLPTAPSTGSGARIYPYHDDTVANVYGQYFDQASSPIGTETYVAQWNAVHFAGAGTTDDNAPLRYNVMLLRDGTIVMAYDRVSAEAGARATVGIQNGTYTDGVAYLANEQVMTDGMTILVTSPTSARNPLNPFEGMANDQQITGSEIGLMQTGTQSDLTTEQVRKAFAYGQQVERMSTKGSGDLGTGDRFSTWATASAVTTTGNAGPAMTGVTHGFHVGGDYRLTPEFLGGLSFAYTQSSLQTGKLATSATGYTVSPYVGYEINDNLLVTASANYTRTTYDSVTMPLGTFTSASNRFSGELTVEGRVALGQPGLSIVPQASVAAGKEFYEPLTGMGQSITVQPSWFVRGEATARLEQSFTTPEGSGAFYALAGMDYVRTNGDNSIALFATAYDNSRLGGVVGAGFSFTAPNGINVDASFSGRGLGTTNRSAQGNLTVGLTF</sequence>
<dbReference type="AlphaFoldDB" id="A0A845LXX4"/>
<feature type="domain" description="Autotransporter" evidence="1">
    <location>
        <begin position="287"/>
        <end position="543"/>
    </location>
</feature>
<dbReference type="RefSeq" id="WP_161349739.1">
    <property type="nucleotide sequence ID" value="NZ_WTUX01000002.1"/>
</dbReference>
<protein>
    <submittedName>
        <fullName evidence="2">Autotransporter domain-containing protein</fullName>
    </submittedName>
</protein>
<keyword evidence="3" id="KW-1185">Reference proteome</keyword>
<dbReference type="SUPFAM" id="SSF103515">
    <property type="entry name" value="Autotransporter"/>
    <property type="match status" value="1"/>
</dbReference>
<organism evidence="2 3">
    <name type="scientific">Maritimibacter harenae</name>
    <dbReference type="NCBI Taxonomy" id="2606218"/>
    <lineage>
        <taxon>Bacteria</taxon>
        <taxon>Pseudomonadati</taxon>
        <taxon>Pseudomonadota</taxon>
        <taxon>Alphaproteobacteria</taxon>
        <taxon>Rhodobacterales</taxon>
        <taxon>Roseobacteraceae</taxon>
        <taxon>Maritimibacter</taxon>
    </lineage>
</organism>
<dbReference type="PROSITE" id="PS51208">
    <property type="entry name" value="AUTOTRANSPORTER"/>
    <property type="match status" value="1"/>
</dbReference>
<dbReference type="InterPro" id="IPR036709">
    <property type="entry name" value="Autotransporte_beta_dom_sf"/>
</dbReference>
<dbReference type="EMBL" id="WTUX01000002">
    <property type="protein sequence ID" value="MZR11629.1"/>
    <property type="molecule type" value="Genomic_DNA"/>
</dbReference>
<comment type="caution">
    <text evidence="2">The sequence shown here is derived from an EMBL/GenBank/DDBJ whole genome shotgun (WGS) entry which is preliminary data.</text>
</comment>
<dbReference type="Pfam" id="PF03797">
    <property type="entry name" value="Autotransporter"/>
    <property type="match status" value="1"/>
</dbReference>
<reference evidence="2 3" key="1">
    <citation type="submission" date="2019-12" db="EMBL/GenBank/DDBJ databases">
        <title>Maritimibacter sp. nov. sp. isolated from sea sand.</title>
        <authorList>
            <person name="Kim J."/>
            <person name="Jeong S.E."/>
            <person name="Jung H.S."/>
            <person name="Jeon C.O."/>
        </authorList>
    </citation>
    <scope>NUCLEOTIDE SEQUENCE [LARGE SCALE GENOMIC DNA]</scope>
    <source>
        <strain evidence="2 3">DP07</strain>
    </source>
</reference>
<dbReference type="Gene3D" id="2.40.128.130">
    <property type="entry name" value="Autotransporter beta-domain"/>
    <property type="match status" value="1"/>
</dbReference>
<evidence type="ECO:0000259" key="1">
    <source>
        <dbReference type="PROSITE" id="PS51208"/>
    </source>
</evidence>
<name>A0A845LXX4_9RHOB</name>
<dbReference type="InterPro" id="IPR005546">
    <property type="entry name" value="Autotransporte_beta"/>
</dbReference>
<proteinExistence type="predicted"/>